<dbReference type="InterPro" id="IPR002182">
    <property type="entry name" value="NB-ARC"/>
</dbReference>
<comment type="caution">
    <text evidence="4">The sequence shown here is derived from an EMBL/GenBank/DDBJ whole genome shotgun (WGS) entry which is preliminary data.</text>
</comment>
<feature type="domain" description="Bacterial transcriptional activator" evidence="3">
    <location>
        <begin position="97"/>
        <end position="241"/>
    </location>
</feature>
<dbReference type="PANTHER" id="PTHR35807">
    <property type="entry name" value="TRANSCRIPTIONAL REGULATOR REDD-RELATED"/>
    <property type="match status" value="1"/>
</dbReference>
<dbReference type="Gene3D" id="1.10.10.10">
    <property type="entry name" value="Winged helix-like DNA-binding domain superfamily/Winged helix DNA-binding domain"/>
    <property type="match status" value="1"/>
</dbReference>
<dbReference type="InterPro" id="IPR051677">
    <property type="entry name" value="AfsR-DnrI-RedD_regulator"/>
</dbReference>
<evidence type="ECO:0000313" key="5">
    <source>
        <dbReference type="Proteomes" id="UP000019141"/>
    </source>
</evidence>
<dbReference type="SUPFAM" id="SSF52540">
    <property type="entry name" value="P-loop containing nucleoside triphosphate hydrolases"/>
    <property type="match status" value="1"/>
</dbReference>
<dbReference type="InterPro" id="IPR036388">
    <property type="entry name" value="WH-like_DNA-bd_sf"/>
</dbReference>
<protein>
    <recommendedName>
        <fullName evidence="3">Bacterial transcriptional activator domain-containing protein</fullName>
    </recommendedName>
</protein>
<dbReference type="Proteomes" id="UP000019141">
    <property type="component" value="Unassembled WGS sequence"/>
</dbReference>
<reference evidence="4 5" key="1">
    <citation type="journal article" date="2014" name="Nature">
        <title>An environmental bacterial taxon with a large and distinct metabolic repertoire.</title>
        <authorList>
            <person name="Wilson M.C."/>
            <person name="Mori T."/>
            <person name="Ruckert C."/>
            <person name="Uria A.R."/>
            <person name="Helf M.J."/>
            <person name="Takada K."/>
            <person name="Gernert C."/>
            <person name="Steffens U.A."/>
            <person name="Heycke N."/>
            <person name="Schmitt S."/>
            <person name="Rinke C."/>
            <person name="Helfrich E.J."/>
            <person name="Brachmann A.O."/>
            <person name="Gurgui C."/>
            <person name="Wakimoto T."/>
            <person name="Kracht M."/>
            <person name="Crusemann M."/>
            <person name="Hentschel U."/>
            <person name="Abe I."/>
            <person name="Matsunaga S."/>
            <person name="Kalinowski J."/>
            <person name="Takeyama H."/>
            <person name="Piel J."/>
        </authorList>
    </citation>
    <scope>NUCLEOTIDE SEQUENCE [LARGE SCALE GENOMIC DNA]</scope>
    <source>
        <strain evidence="5">TSY1</strain>
    </source>
</reference>
<evidence type="ECO:0000256" key="2">
    <source>
        <dbReference type="ARBA" id="ARBA00023163"/>
    </source>
</evidence>
<dbReference type="InterPro" id="IPR027417">
    <property type="entry name" value="P-loop_NTPase"/>
</dbReference>
<dbReference type="Pfam" id="PF03704">
    <property type="entry name" value="BTAD"/>
    <property type="match status" value="1"/>
</dbReference>
<sequence>MEMLRLHLLGGPQYFLGQRPLTDFATMKARALLIYLAMMPGPHSRDELAHLLWSEMPDRQAKKNLRNTLPNLKALVGPHLMITRQALALNRDSACEVDVEQFCTVLTASQPSADLEVLRDATALYRDDFLAGFYVREAPAFEDWATIEREHLRTIAIEGLLTLVENALEQGAYEFGLEATRRLLTLDPWRETAHQHRMRLLAYTGQRGAALAQYDTCRQVMDEELGVEPMADTTALYEQIKAGALAMPPPKAIATALPRRAAEVDWSDFPKRTPFYGRHDELATLRHWLLDEQACLVGLFGIGGQGKTALAAELAWSLIDESQAQPKAPDSSQANGAFDRILWRSLVNAPPFETMVSGWLAFLTGDEKARTPDHIDDQLAALFEHLRQQRCLLVLDDVDRILRPEAGV</sequence>
<accession>W4L5E7</accession>
<dbReference type="GO" id="GO:0043531">
    <property type="term" value="F:ADP binding"/>
    <property type="evidence" value="ECO:0007669"/>
    <property type="project" value="InterPro"/>
</dbReference>
<keyword evidence="1" id="KW-0805">Transcription regulation</keyword>
<name>W4L5E7_ENTF1</name>
<evidence type="ECO:0000256" key="1">
    <source>
        <dbReference type="ARBA" id="ARBA00023015"/>
    </source>
</evidence>
<dbReference type="InterPro" id="IPR011990">
    <property type="entry name" value="TPR-like_helical_dom_sf"/>
</dbReference>
<dbReference type="PANTHER" id="PTHR35807:SF1">
    <property type="entry name" value="TRANSCRIPTIONAL REGULATOR REDD"/>
    <property type="match status" value="1"/>
</dbReference>
<feature type="non-terminal residue" evidence="4">
    <location>
        <position position="408"/>
    </location>
</feature>
<dbReference type="Gene3D" id="1.25.40.10">
    <property type="entry name" value="Tetratricopeptide repeat domain"/>
    <property type="match status" value="1"/>
</dbReference>
<dbReference type="HOGENOM" id="CLU_675308_0_0_7"/>
<evidence type="ECO:0000259" key="3">
    <source>
        <dbReference type="SMART" id="SM01043"/>
    </source>
</evidence>
<gene>
    <name evidence="4" type="ORF">ETSY1_43100</name>
</gene>
<organism evidence="4 5">
    <name type="scientific">Entotheonella factor</name>
    <dbReference type="NCBI Taxonomy" id="1429438"/>
    <lineage>
        <taxon>Bacteria</taxon>
        <taxon>Pseudomonadati</taxon>
        <taxon>Nitrospinota/Tectimicrobiota group</taxon>
        <taxon>Candidatus Tectimicrobiota</taxon>
        <taxon>Candidatus Entotheonellia</taxon>
        <taxon>Candidatus Entotheonellales</taxon>
        <taxon>Candidatus Entotheonellaceae</taxon>
        <taxon>Candidatus Entotheonella</taxon>
    </lineage>
</organism>
<proteinExistence type="predicted"/>
<dbReference type="SMART" id="SM01043">
    <property type="entry name" value="BTAD"/>
    <property type="match status" value="1"/>
</dbReference>
<dbReference type="Gene3D" id="3.40.50.300">
    <property type="entry name" value="P-loop containing nucleotide triphosphate hydrolases"/>
    <property type="match status" value="1"/>
</dbReference>
<dbReference type="EMBL" id="AZHW01001439">
    <property type="protein sequence ID" value="ETW92566.1"/>
    <property type="molecule type" value="Genomic_DNA"/>
</dbReference>
<keyword evidence="5" id="KW-1185">Reference proteome</keyword>
<keyword evidence="2" id="KW-0804">Transcription</keyword>
<dbReference type="Pfam" id="PF00931">
    <property type="entry name" value="NB-ARC"/>
    <property type="match status" value="1"/>
</dbReference>
<dbReference type="GO" id="GO:0006355">
    <property type="term" value="P:regulation of DNA-templated transcription"/>
    <property type="evidence" value="ECO:0007669"/>
    <property type="project" value="TreeGrafter"/>
</dbReference>
<dbReference type="GO" id="GO:0003677">
    <property type="term" value="F:DNA binding"/>
    <property type="evidence" value="ECO:0007669"/>
    <property type="project" value="TreeGrafter"/>
</dbReference>
<dbReference type="InterPro" id="IPR005158">
    <property type="entry name" value="BTAD"/>
</dbReference>
<dbReference type="SUPFAM" id="SSF48452">
    <property type="entry name" value="TPR-like"/>
    <property type="match status" value="1"/>
</dbReference>
<evidence type="ECO:0000313" key="4">
    <source>
        <dbReference type="EMBL" id="ETW92566.1"/>
    </source>
</evidence>
<dbReference type="AlphaFoldDB" id="W4L5E7"/>
<dbReference type="PRINTS" id="PR00364">
    <property type="entry name" value="DISEASERSIST"/>
</dbReference>